<dbReference type="AlphaFoldDB" id="A0A1I2R8W6"/>
<sequence>MTRRITLVLTALLVIAILLYQFFHLLTMSIVTVLLGLTIISYFVQLFVNYRKK</sequence>
<evidence type="ECO:0000256" key="1">
    <source>
        <dbReference type="SAM" id="Phobius"/>
    </source>
</evidence>
<dbReference type="RefSeq" id="WP_177184688.1">
    <property type="nucleotide sequence ID" value="NZ_FOOY01000009.1"/>
</dbReference>
<dbReference type="EMBL" id="FOOY01000009">
    <property type="protein sequence ID" value="SFG36493.1"/>
    <property type="molecule type" value="Genomic_DNA"/>
</dbReference>
<reference evidence="3" key="1">
    <citation type="submission" date="2016-10" db="EMBL/GenBank/DDBJ databases">
        <authorList>
            <person name="Varghese N."/>
            <person name="Submissions S."/>
        </authorList>
    </citation>
    <scope>NUCLEOTIDE SEQUENCE [LARGE SCALE GENOMIC DNA]</scope>
    <source>
        <strain evidence="3">ATCC 700379</strain>
    </source>
</reference>
<organism evidence="2 3">
    <name type="scientific">Sporolactobacillus nakayamae</name>
    <dbReference type="NCBI Taxonomy" id="269670"/>
    <lineage>
        <taxon>Bacteria</taxon>
        <taxon>Bacillati</taxon>
        <taxon>Bacillota</taxon>
        <taxon>Bacilli</taxon>
        <taxon>Bacillales</taxon>
        <taxon>Sporolactobacillaceae</taxon>
        <taxon>Sporolactobacillus</taxon>
    </lineage>
</organism>
<feature type="transmembrane region" description="Helical" evidence="1">
    <location>
        <begin position="29"/>
        <end position="48"/>
    </location>
</feature>
<gene>
    <name evidence="2" type="ORF">SAMN02982927_01468</name>
</gene>
<name>A0A1I2R8W6_9BACL</name>
<keyword evidence="3" id="KW-1185">Reference proteome</keyword>
<keyword evidence="1" id="KW-0472">Membrane</keyword>
<evidence type="ECO:0000313" key="3">
    <source>
        <dbReference type="Proteomes" id="UP000198752"/>
    </source>
</evidence>
<proteinExistence type="predicted"/>
<keyword evidence="1" id="KW-1133">Transmembrane helix</keyword>
<evidence type="ECO:0000313" key="2">
    <source>
        <dbReference type="EMBL" id="SFG36493.1"/>
    </source>
</evidence>
<dbReference type="Proteomes" id="UP000198752">
    <property type="component" value="Unassembled WGS sequence"/>
</dbReference>
<keyword evidence="1" id="KW-0812">Transmembrane</keyword>
<accession>A0A1I2R8W6</accession>
<feature type="transmembrane region" description="Helical" evidence="1">
    <location>
        <begin position="5"/>
        <end position="23"/>
    </location>
</feature>
<protein>
    <submittedName>
        <fullName evidence="2">Uncharacterized protein</fullName>
    </submittedName>
</protein>